<keyword evidence="9" id="KW-1185">Reference proteome</keyword>
<dbReference type="Proteomes" id="UP000504615">
    <property type="component" value="Unplaced"/>
</dbReference>
<protein>
    <submittedName>
        <fullName evidence="10">Synaptic vesicle glycoprotein 2B-like</fullName>
    </submittedName>
</protein>
<dbReference type="Pfam" id="PF00083">
    <property type="entry name" value="Sugar_tr"/>
    <property type="match status" value="1"/>
</dbReference>
<accession>A0A6I9VYJ2</accession>
<comment type="similarity">
    <text evidence="2">Belongs to the major facilitator superfamily.</text>
</comment>
<evidence type="ECO:0000256" key="2">
    <source>
        <dbReference type="ARBA" id="ARBA00008335"/>
    </source>
</evidence>
<name>A0A6I9VYJ2_9HYME</name>
<evidence type="ECO:0000256" key="3">
    <source>
        <dbReference type="ARBA" id="ARBA00022448"/>
    </source>
</evidence>
<evidence type="ECO:0000256" key="4">
    <source>
        <dbReference type="ARBA" id="ARBA00022692"/>
    </source>
</evidence>
<dbReference type="PROSITE" id="PS50850">
    <property type="entry name" value="MFS"/>
    <property type="match status" value="1"/>
</dbReference>
<dbReference type="SUPFAM" id="SSF103473">
    <property type="entry name" value="MFS general substrate transporter"/>
    <property type="match status" value="1"/>
</dbReference>
<evidence type="ECO:0000256" key="6">
    <source>
        <dbReference type="ARBA" id="ARBA00023136"/>
    </source>
</evidence>
<feature type="transmembrane region" description="Helical" evidence="7">
    <location>
        <begin position="515"/>
        <end position="535"/>
    </location>
</feature>
<feature type="transmembrane region" description="Helical" evidence="7">
    <location>
        <begin position="486"/>
        <end position="509"/>
    </location>
</feature>
<feature type="transmembrane region" description="Helical" evidence="7">
    <location>
        <begin position="454"/>
        <end position="479"/>
    </location>
</feature>
<feature type="transmembrane region" description="Helical" evidence="7">
    <location>
        <begin position="53"/>
        <end position="80"/>
    </location>
</feature>
<dbReference type="KEGG" id="pbar:105423921"/>
<evidence type="ECO:0000256" key="1">
    <source>
        <dbReference type="ARBA" id="ARBA00004141"/>
    </source>
</evidence>
<feature type="transmembrane region" description="Helical" evidence="7">
    <location>
        <begin position="179"/>
        <end position="202"/>
    </location>
</feature>
<dbReference type="Gene3D" id="1.20.1250.20">
    <property type="entry name" value="MFS general substrate transporter like domains"/>
    <property type="match status" value="1"/>
</dbReference>
<feature type="transmembrane region" description="Helical" evidence="7">
    <location>
        <begin position="428"/>
        <end position="448"/>
    </location>
</feature>
<dbReference type="InterPro" id="IPR005828">
    <property type="entry name" value="MFS_sugar_transport-like"/>
</dbReference>
<keyword evidence="3" id="KW-0813">Transport</keyword>
<keyword evidence="6 7" id="KW-0472">Membrane</keyword>
<dbReference type="PANTHER" id="PTHR23511:SF36">
    <property type="entry name" value="EG:BACR7A4.13 PROTEIN-RELATED"/>
    <property type="match status" value="1"/>
</dbReference>
<gene>
    <name evidence="10" type="primary">LOC105423921</name>
</gene>
<dbReference type="AlphaFoldDB" id="A0A6I9VYJ2"/>
<dbReference type="GeneID" id="105423921"/>
<feature type="transmembrane region" description="Helical" evidence="7">
    <location>
        <begin position="399"/>
        <end position="421"/>
    </location>
</feature>
<keyword evidence="4 7" id="KW-0812">Transmembrane</keyword>
<keyword evidence="5 7" id="KW-1133">Transmembrane helix</keyword>
<reference evidence="10" key="1">
    <citation type="submission" date="2025-08" db="UniProtKB">
        <authorList>
            <consortium name="RefSeq"/>
        </authorList>
    </citation>
    <scope>IDENTIFICATION</scope>
</reference>
<proteinExistence type="inferred from homology"/>
<evidence type="ECO:0000313" key="10">
    <source>
        <dbReference type="RefSeq" id="XP_011632230.1"/>
    </source>
</evidence>
<feature type="transmembrane region" description="Helical" evidence="7">
    <location>
        <begin position="222"/>
        <end position="241"/>
    </location>
</feature>
<comment type="subcellular location">
    <subcellularLocation>
        <location evidence="1">Membrane</location>
        <topology evidence="1">Multi-pass membrane protein</topology>
    </subcellularLocation>
</comment>
<dbReference type="RefSeq" id="XP_011632230.1">
    <property type="nucleotide sequence ID" value="XM_011633928.2"/>
</dbReference>
<dbReference type="GO" id="GO:0016020">
    <property type="term" value="C:membrane"/>
    <property type="evidence" value="ECO:0007669"/>
    <property type="project" value="UniProtKB-SubCell"/>
</dbReference>
<evidence type="ECO:0000256" key="7">
    <source>
        <dbReference type="SAM" id="Phobius"/>
    </source>
</evidence>
<sequence>MSYNEPNNKPNKIDVPKKKEIQQRESIIEDVPNAKIADFETAITVAGTGKYQYLLILAIIPASWASSIDTANISMILASAECDLELTLFHKGLLNAMIYVGMVLSGFIWGFLADVKGRKKIIMYGYMADGICNVISGFSQNFEMLAVCKFLSGLLVSGPYATLMAYCSEFYGDKGRTKIPIFVGFIVSFGCIINAALAWLIIPQPWSIVLWDGAFVYNSWRIFLSLCGVSTLIGVICISFFPESPKFLMTQNRNEDALKIFKKIYSMNTGLSKDNYPIHALNDVNLNRTTTEQLKCQNGVKASLKNGIQQIKPIFLKPYLSRILLFVTIQFCGMLGLNTLRLWQPQLFATLDNFPNLNINITNPTFCEILDISIPSNANKTAVLEVTSNCENIVVPNSMYIDTILVSASSSIFILSSSIFVNFLQHKYLLTIAYGCSLLCLISLIWSTSRLTTLIITCLYVGLLSKTLNVIIGATVLVFPTSLRAMAVSIEMITGRVGSMTGNLIFPILLEYGCIAPIINLACFTLLCLLLTYFVPSTRKHAV</sequence>
<feature type="domain" description="Major facilitator superfamily (MFS) profile" evidence="8">
    <location>
        <begin position="55"/>
        <end position="540"/>
    </location>
</feature>
<dbReference type="OrthoDB" id="3936150at2759"/>
<feature type="transmembrane region" description="Helical" evidence="7">
    <location>
        <begin position="319"/>
        <end position="337"/>
    </location>
</feature>
<feature type="transmembrane region" description="Helical" evidence="7">
    <location>
        <begin position="92"/>
        <end position="112"/>
    </location>
</feature>
<evidence type="ECO:0000256" key="5">
    <source>
        <dbReference type="ARBA" id="ARBA00022989"/>
    </source>
</evidence>
<dbReference type="InterPro" id="IPR020846">
    <property type="entry name" value="MFS_dom"/>
</dbReference>
<organism evidence="9 10">
    <name type="scientific">Pogonomyrmex barbatus</name>
    <name type="common">red harvester ant</name>
    <dbReference type="NCBI Taxonomy" id="144034"/>
    <lineage>
        <taxon>Eukaryota</taxon>
        <taxon>Metazoa</taxon>
        <taxon>Ecdysozoa</taxon>
        <taxon>Arthropoda</taxon>
        <taxon>Hexapoda</taxon>
        <taxon>Insecta</taxon>
        <taxon>Pterygota</taxon>
        <taxon>Neoptera</taxon>
        <taxon>Endopterygota</taxon>
        <taxon>Hymenoptera</taxon>
        <taxon>Apocrita</taxon>
        <taxon>Aculeata</taxon>
        <taxon>Formicoidea</taxon>
        <taxon>Formicidae</taxon>
        <taxon>Myrmicinae</taxon>
        <taxon>Pogonomyrmex</taxon>
    </lineage>
</organism>
<dbReference type="GO" id="GO:0022857">
    <property type="term" value="F:transmembrane transporter activity"/>
    <property type="evidence" value="ECO:0007669"/>
    <property type="project" value="InterPro"/>
</dbReference>
<dbReference type="InterPro" id="IPR036259">
    <property type="entry name" value="MFS_trans_sf"/>
</dbReference>
<evidence type="ECO:0000313" key="9">
    <source>
        <dbReference type="Proteomes" id="UP000504615"/>
    </source>
</evidence>
<dbReference type="PANTHER" id="PTHR23511">
    <property type="entry name" value="SYNAPTIC VESICLE GLYCOPROTEIN 2"/>
    <property type="match status" value="1"/>
</dbReference>
<evidence type="ECO:0000259" key="8">
    <source>
        <dbReference type="PROSITE" id="PS50850"/>
    </source>
</evidence>